<organism evidence="2 3">
    <name type="scientific">Pseudooceanicola marinus</name>
    <dbReference type="NCBI Taxonomy" id="396013"/>
    <lineage>
        <taxon>Bacteria</taxon>
        <taxon>Pseudomonadati</taxon>
        <taxon>Pseudomonadota</taxon>
        <taxon>Alphaproteobacteria</taxon>
        <taxon>Rhodobacterales</taxon>
        <taxon>Paracoccaceae</taxon>
        <taxon>Pseudooceanicola</taxon>
    </lineage>
</organism>
<evidence type="ECO:0000313" key="3">
    <source>
        <dbReference type="Proteomes" id="UP000193963"/>
    </source>
</evidence>
<dbReference type="InterPro" id="IPR036390">
    <property type="entry name" value="WH_DNA-bd_sf"/>
</dbReference>
<accession>A0A1X7A8A8</accession>
<dbReference type="PROSITE" id="PS50987">
    <property type="entry name" value="HTH_ARSR_2"/>
    <property type="match status" value="1"/>
</dbReference>
<dbReference type="EMBL" id="FWFN01000010">
    <property type="protein sequence ID" value="SLN73121.1"/>
    <property type="molecule type" value="Genomic_DNA"/>
</dbReference>
<dbReference type="AlphaFoldDB" id="A0A1X7A8A8"/>
<feature type="domain" description="HTH arsR-type" evidence="1">
    <location>
        <begin position="1"/>
        <end position="109"/>
    </location>
</feature>
<dbReference type="Pfam" id="PF12840">
    <property type="entry name" value="HTH_20"/>
    <property type="match status" value="1"/>
</dbReference>
<dbReference type="PANTHER" id="PTHR38600">
    <property type="entry name" value="TRANSCRIPTIONAL REGULATORY PROTEIN"/>
    <property type="match status" value="1"/>
</dbReference>
<dbReference type="SMART" id="SM00418">
    <property type="entry name" value="HTH_ARSR"/>
    <property type="match status" value="1"/>
</dbReference>
<dbReference type="CDD" id="cd00090">
    <property type="entry name" value="HTH_ARSR"/>
    <property type="match status" value="1"/>
</dbReference>
<proteinExistence type="predicted"/>
<dbReference type="GO" id="GO:0003700">
    <property type="term" value="F:DNA-binding transcription factor activity"/>
    <property type="evidence" value="ECO:0007669"/>
    <property type="project" value="InterPro"/>
</dbReference>
<dbReference type="Proteomes" id="UP000193963">
    <property type="component" value="Unassembled WGS sequence"/>
</dbReference>
<gene>
    <name evidence="2" type="ORF">PSM7751_04004</name>
</gene>
<dbReference type="OrthoDB" id="9790747at2"/>
<dbReference type="PANTHER" id="PTHR38600:SF2">
    <property type="entry name" value="SLL0088 PROTEIN"/>
    <property type="match status" value="1"/>
</dbReference>
<evidence type="ECO:0000313" key="2">
    <source>
        <dbReference type="EMBL" id="SLN73121.1"/>
    </source>
</evidence>
<dbReference type="InterPro" id="IPR001845">
    <property type="entry name" value="HTH_ArsR_DNA-bd_dom"/>
</dbReference>
<dbReference type="InterPro" id="IPR011991">
    <property type="entry name" value="ArsR-like_HTH"/>
</dbReference>
<dbReference type="InterPro" id="IPR036388">
    <property type="entry name" value="WH-like_DNA-bd_sf"/>
</dbReference>
<protein>
    <submittedName>
        <fullName evidence="2">HTH-type transcriptional regulator</fullName>
    </submittedName>
</protein>
<reference evidence="2 3" key="1">
    <citation type="submission" date="2017-03" db="EMBL/GenBank/DDBJ databases">
        <authorList>
            <person name="Afonso C.L."/>
            <person name="Miller P.J."/>
            <person name="Scott M.A."/>
            <person name="Spackman E."/>
            <person name="Goraichik I."/>
            <person name="Dimitrov K.M."/>
            <person name="Suarez D.L."/>
            <person name="Swayne D.E."/>
        </authorList>
    </citation>
    <scope>NUCLEOTIDE SEQUENCE [LARGE SCALE GENOMIC DNA]</scope>
    <source>
        <strain evidence="2 3">CECT 7751</strain>
    </source>
</reference>
<sequence length="119" mass="12833">MTANLDGLFAALADPTRRAVVERLMTGPAPVSDLHAPHDMALPTFLKHLGRLEAAGLVRSRKIGRVRIVEIEAEGLAGAEDWLRRTQALWQGRLDRLAALAATQEEDENDGLPDGATGT</sequence>
<dbReference type="NCBIfam" id="NF033788">
    <property type="entry name" value="HTH_metalloreg"/>
    <property type="match status" value="1"/>
</dbReference>
<dbReference type="Gene3D" id="1.10.10.10">
    <property type="entry name" value="Winged helix-like DNA-binding domain superfamily/Winged helix DNA-binding domain"/>
    <property type="match status" value="1"/>
</dbReference>
<dbReference type="SUPFAM" id="SSF46785">
    <property type="entry name" value="Winged helix' DNA-binding domain"/>
    <property type="match status" value="1"/>
</dbReference>
<evidence type="ECO:0000259" key="1">
    <source>
        <dbReference type="PROSITE" id="PS50987"/>
    </source>
</evidence>
<keyword evidence="3" id="KW-1185">Reference proteome</keyword>
<dbReference type="RefSeq" id="WP_085890019.1">
    <property type="nucleotide sequence ID" value="NZ_FWFN01000010.1"/>
</dbReference>
<name>A0A1X7A8A8_9RHOB</name>